<dbReference type="OMA" id="GASHETH"/>
<feature type="compositionally biased region" description="Polar residues" evidence="1">
    <location>
        <begin position="1"/>
        <end position="57"/>
    </location>
</feature>
<evidence type="ECO:0000313" key="3">
    <source>
        <dbReference type="Proteomes" id="UP000018050"/>
    </source>
</evidence>
<reference evidence="2" key="1">
    <citation type="submission" date="2013-10" db="EMBL/GenBank/DDBJ databases">
        <title>Genomic analysis of the causative agents of coccidiosis in chickens.</title>
        <authorList>
            <person name="Reid A.J."/>
            <person name="Blake D."/>
            <person name="Billington K."/>
            <person name="Browne H."/>
            <person name="Dunn M."/>
            <person name="Hung S."/>
            <person name="Kawahara F."/>
            <person name="Miranda-Saavedra D."/>
            <person name="Mourier T."/>
            <person name="Nagra H."/>
            <person name="Otto T.D."/>
            <person name="Rawlings N."/>
            <person name="Sanchez A."/>
            <person name="Sanders M."/>
            <person name="Subramaniam C."/>
            <person name="Tay Y."/>
            <person name="Dear P."/>
            <person name="Doerig C."/>
            <person name="Gruber A."/>
            <person name="Parkinson J."/>
            <person name="Shirley M."/>
            <person name="Wan K.L."/>
            <person name="Berriman M."/>
            <person name="Tomley F."/>
            <person name="Pain A."/>
        </authorList>
    </citation>
    <scope>NUCLEOTIDE SEQUENCE [LARGE SCALE GENOMIC DNA]</scope>
    <source>
        <strain evidence="2">Houghton</strain>
    </source>
</reference>
<evidence type="ECO:0000256" key="1">
    <source>
        <dbReference type="SAM" id="MobiDB-lite"/>
    </source>
</evidence>
<name>U6GIN7_EIMAC</name>
<feature type="compositionally biased region" description="Basic and acidic residues" evidence="1">
    <location>
        <begin position="71"/>
        <end position="82"/>
    </location>
</feature>
<dbReference type="EMBL" id="HG671125">
    <property type="protein sequence ID" value="CDI80005.1"/>
    <property type="molecule type" value="Genomic_DNA"/>
</dbReference>
<protein>
    <submittedName>
        <fullName evidence="2">Uncharacterized protein</fullName>
    </submittedName>
</protein>
<gene>
    <name evidence="2" type="ORF">EAH_00013230</name>
</gene>
<dbReference type="AlphaFoldDB" id="U6GIN7"/>
<feature type="region of interest" description="Disordered" evidence="1">
    <location>
        <begin position="1"/>
        <end position="98"/>
    </location>
</feature>
<keyword evidence="3" id="KW-1185">Reference proteome</keyword>
<dbReference type="RefSeq" id="XP_013249968.1">
    <property type="nucleotide sequence ID" value="XM_013394514.1"/>
</dbReference>
<sequence>MADHNSNTPPSGTGASHETHQQQQPPSGDQHSNQPPKEPSAANSAAHMSSEEATNQAALDDLRQHGTQMSKAERKQAEDYMRAKYGATNPEPPADEAR</sequence>
<reference evidence="2" key="2">
    <citation type="submission" date="2013-10" db="EMBL/GenBank/DDBJ databases">
        <authorList>
            <person name="Aslett M."/>
        </authorList>
    </citation>
    <scope>NUCLEOTIDE SEQUENCE [LARGE SCALE GENOMIC DNA]</scope>
    <source>
        <strain evidence="2">Houghton</strain>
    </source>
</reference>
<evidence type="ECO:0000313" key="2">
    <source>
        <dbReference type="EMBL" id="CDI80005.1"/>
    </source>
</evidence>
<dbReference type="OrthoDB" id="346258at2759"/>
<accession>U6GIN7</accession>
<dbReference type="VEuPathDB" id="ToxoDB:EAH_00013230"/>
<dbReference type="Proteomes" id="UP000018050">
    <property type="component" value="Unassembled WGS sequence"/>
</dbReference>
<proteinExistence type="predicted"/>
<organism evidence="2 3">
    <name type="scientific">Eimeria acervulina</name>
    <name type="common">Coccidian parasite</name>
    <dbReference type="NCBI Taxonomy" id="5801"/>
    <lineage>
        <taxon>Eukaryota</taxon>
        <taxon>Sar</taxon>
        <taxon>Alveolata</taxon>
        <taxon>Apicomplexa</taxon>
        <taxon>Conoidasida</taxon>
        <taxon>Coccidia</taxon>
        <taxon>Eucoccidiorida</taxon>
        <taxon>Eimeriorina</taxon>
        <taxon>Eimeriidae</taxon>
        <taxon>Eimeria</taxon>
    </lineage>
</organism>
<dbReference type="GeneID" id="25269393"/>